<accession>A9DMM2</accession>
<dbReference type="EMBL" id="ABIB01000002">
    <property type="protein sequence ID" value="EDP97741.1"/>
    <property type="molecule type" value="Genomic_DNA"/>
</dbReference>
<dbReference type="Proteomes" id="UP000002945">
    <property type="component" value="Unassembled WGS sequence"/>
</dbReference>
<dbReference type="SUPFAM" id="SSF50891">
    <property type="entry name" value="Cyclophilin-like"/>
    <property type="match status" value="1"/>
</dbReference>
<gene>
    <name evidence="1" type="ORF">KAOT1_21302</name>
</gene>
<proteinExistence type="predicted"/>
<evidence type="ECO:0000313" key="1">
    <source>
        <dbReference type="EMBL" id="EDP97741.1"/>
    </source>
</evidence>
<organism evidence="1 2">
    <name type="scientific">Kordia algicida OT-1</name>
    <dbReference type="NCBI Taxonomy" id="391587"/>
    <lineage>
        <taxon>Bacteria</taxon>
        <taxon>Pseudomonadati</taxon>
        <taxon>Bacteroidota</taxon>
        <taxon>Flavobacteriia</taxon>
        <taxon>Flavobacteriales</taxon>
        <taxon>Flavobacteriaceae</taxon>
        <taxon>Kordia</taxon>
    </lineage>
</organism>
<dbReference type="InterPro" id="IPR029000">
    <property type="entry name" value="Cyclophilin-like_dom_sf"/>
</dbReference>
<protein>
    <submittedName>
        <fullName evidence="1">Uncharacterized protein</fullName>
    </submittedName>
</protein>
<comment type="caution">
    <text evidence="1">The sequence shown here is derived from an EMBL/GenBank/DDBJ whole genome shotgun (WGS) entry which is preliminary data.</text>
</comment>
<reference evidence="1 2" key="1">
    <citation type="journal article" date="2011" name="J. Bacteriol.">
        <title>Genome sequence of the algicidal bacterium Kordia algicida OT-1.</title>
        <authorList>
            <person name="Lee H.S."/>
            <person name="Kang S.G."/>
            <person name="Kwon K.K."/>
            <person name="Lee J.H."/>
            <person name="Kim S.J."/>
        </authorList>
    </citation>
    <scope>NUCLEOTIDE SEQUENCE [LARGE SCALE GENOMIC DNA]</scope>
    <source>
        <strain evidence="1 2">OT-1</strain>
    </source>
</reference>
<evidence type="ECO:0000313" key="2">
    <source>
        <dbReference type="Proteomes" id="UP000002945"/>
    </source>
</evidence>
<dbReference type="OrthoDB" id="1444759at2"/>
<sequence>MQPILSSETTKLIIIWDESCGIINQIKNTKSLEGIATHIQGEVFFYQYELDIPFNGEQREVFDVGDIVYWRSETDKTKFGILFMYGNTTYGDGTKPRTSSPGIKIGTVVNYKDISQIQSGENVKLG</sequence>
<dbReference type="RefSeq" id="WP_007096789.1">
    <property type="nucleotide sequence ID" value="NZ_CP142125.1"/>
</dbReference>
<keyword evidence="2" id="KW-1185">Reference proteome</keyword>
<dbReference type="AlphaFoldDB" id="A9DMM2"/>
<name>A9DMM2_9FLAO</name>
<dbReference type="HOGENOM" id="CLU_1978597_0_0_10"/>
<dbReference type="STRING" id="391587.KAOT1_21302"/>
<dbReference type="Gene3D" id="2.40.100.20">
    <property type="match status" value="1"/>
</dbReference>